<keyword evidence="1" id="KW-0732">Signal</keyword>
<keyword evidence="3" id="KW-1185">Reference proteome</keyword>
<evidence type="ECO:0000313" key="2">
    <source>
        <dbReference type="EMBL" id="GIY58362.1"/>
    </source>
</evidence>
<feature type="chain" id="PRO_5043349262" evidence="1">
    <location>
        <begin position="20"/>
        <end position="81"/>
    </location>
</feature>
<sequence length="81" mass="9194">MLVVGWCFNVAILVIGSDGNSCLRPHISSKLQIEKGHLLWITPRHESPSRLDINKSCLQVCLLEKPPSFKSYHAILVWQKI</sequence>
<name>A0AAV4UKV9_CAEEX</name>
<gene>
    <name evidence="2" type="ORF">CEXT_662661</name>
</gene>
<reference evidence="2 3" key="1">
    <citation type="submission" date="2021-06" db="EMBL/GenBank/DDBJ databases">
        <title>Caerostris extrusa draft genome.</title>
        <authorList>
            <person name="Kono N."/>
            <person name="Arakawa K."/>
        </authorList>
    </citation>
    <scope>NUCLEOTIDE SEQUENCE [LARGE SCALE GENOMIC DNA]</scope>
</reference>
<feature type="signal peptide" evidence="1">
    <location>
        <begin position="1"/>
        <end position="19"/>
    </location>
</feature>
<dbReference type="EMBL" id="BPLR01013050">
    <property type="protein sequence ID" value="GIY58362.1"/>
    <property type="molecule type" value="Genomic_DNA"/>
</dbReference>
<comment type="caution">
    <text evidence="2">The sequence shown here is derived from an EMBL/GenBank/DDBJ whole genome shotgun (WGS) entry which is preliminary data.</text>
</comment>
<organism evidence="2 3">
    <name type="scientific">Caerostris extrusa</name>
    <name type="common">Bark spider</name>
    <name type="synonym">Caerostris bankana</name>
    <dbReference type="NCBI Taxonomy" id="172846"/>
    <lineage>
        <taxon>Eukaryota</taxon>
        <taxon>Metazoa</taxon>
        <taxon>Ecdysozoa</taxon>
        <taxon>Arthropoda</taxon>
        <taxon>Chelicerata</taxon>
        <taxon>Arachnida</taxon>
        <taxon>Araneae</taxon>
        <taxon>Araneomorphae</taxon>
        <taxon>Entelegynae</taxon>
        <taxon>Araneoidea</taxon>
        <taxon>Araneidae</taxon>
        <taxon>Caerostris</taxon>
    </lineage>
</organism>
<accession>A0AAV4UKV9</accession>
<evidence type="ECO:0000256" key="1">
    <source>
        <dbReference type="SAM" id="SignalP"/>
    </source>
</evidence>
<dbReference type="AlphaFoldDB" id="A0AAV4UKV9"/>
<proteinExistence type="predicted"/>
<evidence type="ECO:0000313" key="3">
    <source>
        <dbReference type="Proteomes" id="UP001054945"/>
    </source>
</evidence>
<dbReference type="Proteomes" id="UP001054945">
    <property type="component" value="Unassembled WGS sequence"/>
</dbReference>
<protein>
    <submittedName>
        <fullName evidence="2">Uncharacterized protein</fullName>
    </submittedName>
</protein>